<keyword evidence="5" id="KW-1185">Reference proteome</keyword>
<dbReference type="SUPFAM" id="SSF46689">
    <property type="entry name" value="Homeodomain-like"/>
    <property type="match status" value="1"/>
</dbReference>
<dbReference type="STRING" id="1075417.SAMN05421823_102104"/>
<protein>
    <submittedName>
        <fullName evidence="4">DNA-binding transcriptional regulator, AcrR family</fullName>
    </submittedName>
</protein>
<keyword evidence="1 2" id="KW-0238">DNA-binding</keyword>
<dbReference type="PANTHER" id="PTHR30055:SF181">
    <property type="entry name" value="BLR6905 PROTEIN"/>
    <property type="match status" value="1"/>
</dbReference>
<accession>A0A1G8ZVP8</accession>
<dbReference type="InterPro" id="IPR023772">
    <property type="entry name" value="DNA-bd_HTH_TetR-type_CS"/>
</dbReference>
<dbReference type="InterPro" id="IPR001647">
    <property type="entry name" value="HTH_TetR"/>
</dbReference>
<evidence type="ECO:0000259" key="3">
    <source>
        <dbReference type="PROSITE" id="PS50977"/>
    </source>
</evidence>
<reference evidence="4 5" key="1">
    <citation type="submission" date="2016-10" db="EMBL/GenBank/DDBJ databases">
        <authorList>
            <person name="de Groot N.N."/>
        </authorList>
    </citation>
    <scope>NUCLEOTIDE SEQUENCE [LARGE SCALE GENOMIC DNA]</scope>
    <source>
        <strain evidence="4 5">DSM 25186</strain>
    </source>
</reference>
<dbReference type="GO" id="GO:0003700">
    <property type="term" value="F:DNA-binding transcription factor activity"/>
    <property type="evidence" value="ECO:0007669"/>
    <property type="project" value="TreeGrafter"/>
</dbReference>
<dbReference type="PRINTS" id="PR00455">
    <property type="entry name" value="HTHTETR"/>
</dbReference>
<dbReference type="Proteomes" id="UP000198510">
    <property type="component" value="Unassembled WGS sequence"/>
</dbReference>
<dbReference type="PROSITE" id="PS01081">
    <property type="entry name" value="HTH_TETR_1"/>
    <property type="match status" value="1"/>
</dbReference>
<dbReference type="PANTHER" id="PTHR30055">
    <property type="entry name" value="HTH-TYPE TRANSCRIPTIONAL REGULATOR RUTR"/>
    <property type="match status" value="1"/>
</dbReference>
<gene>
    <name evidence="4" type="ORF">SAMN05421823_102104</name>
</gene>
<proteinExistence type="predicted"/>
<dbReference type="Pfam" id="PF17932">
    <property type="entry name" value="TetR_C_24"/>
    <property type="match status" value="1"/>
</dbReference>
<dbReference type="AlphaFoldDB" id="A0A1G8ZVP8"/>
<organism evidence="4 5">
    <name type="scientific">Catalinimonas alkaloidigena</name>
    <dbReference type="NCBI Taxonomy" id="1075417"/>
    <lineage>
        <taxon>Bacteria</taxon>
        <taxon>Pseudomonadati</taxon>
        <taxon>Bacteroidota</taxon>
        <taxon>Cytophagia</taxon>
        <taxon>Cytophagales</taxon>
        <taxon>Catalimonadaceae</taxon>
        <taxon>Catalinimonas</taxon>
    </lineage>
</organism>
<dbReference type="InterPro" id="IPR041490">
    <property type="entry name" value="KstR2_TetR_C"/>
</dbReference>
<dbReference type="RefSeq" id="WP_089679436.1">
    <property type="nucleotide sequence ID" value="NZ_FNFO01000002.1"/>
</dbReference>
<dbReference type="EMBL" id="FNFO01000002">
    <property type="protein sequence ID" value="SDK19186.1"/>
    <property type="molecule type" value="Genomic_DNA"/>
</dbReference>
<dbReference type="InterPro" id="IPR036271">
    <property type="entry name" value="Tet_transcr_reg_TetR-rel_C_sf"/>
</dbReference>
<evidence type="ECO:0000256" key="1">
    <source>
        <dbReference type="ARBA" id="ARBA00023125"/>
    </source>
</evidence>
<dbReference type="GO" id="GO:0000976">
    <property type="term" value="F:transcription cis-regulatory region binding"/>
    <property type="evidence" value="ECO:0007669"/>
    <property type="project" value="TreeGrafter"/>
</dbReference>
<dbReference type="OrthoDB" id="9789566at2"/>
<feature type="domain" description="HTH tetR-type" evidence="3">
    <location>
        <begin position="4"/>
        <end position="64"/>
    </location>
</feature>
<name>A0A1G8ZVP8_9BACT</name>
<dbReference type="Gene3D" id="1.10.357.10">
    <property type="entry name" value="Tetracycline Repressor, domain 2"/>
    <property type="match status" value="1"/>
</dbReference>
<feature type="DNA-binding region" description="H-T-H motif" evidence="2">
    <location>
        <begin position="27"/>
        <end position="46"/>
    </location>
</feature>
<dbReference type="SUPFAM" id="SSF48498">
    <property type="entry name" value="Tetracyclin repressor-like, C-terminal domain"/>
    <property type="match status" value="1"/>
</dbReference>
<dbReference type="InterPro" id="IPR050109">
    <property type="entry name" value="HTH-type_TetR-like_transc_reg"/>
</dbReference>
<evidence type="ECO:0000313" key="5">
    <source>
        <dbReference type="Proteomes" id="UP000198510"/>
    </source>
</evidence>
<evidence type="ECO:0000256" key="2">
    <source>
        <dbReference type="PROSITE-ProRule" id="PRU00335"/>
    </source>
</evidence>
<dbReference type="PROSITE" id="PS50977">
    <property type="entry name" value="HTH_TETR_2"/>
    <property type="match status" value="1"/>
</dbReference>
<sequence length="201" mass="23578">MSETTKRELILVAAEELFRHKGFEATTVRELAEKAGVNLAMINYYFGSKEKLLEELIQQRAEYTRLRLHDIQQDERLTPIEKMDRVVEFYVEKVFSNRGFHHMMYRELSMSQRSALHSSISDVLFRNVETLRGMIRQGIDQGHFRPVDVELTLCTLYGTINQASNENFMGHLTNTLIADEEAMLKQRLIQHLQNVLRKYLL</sequence>
<dbReference type="InterPro" id="IPR009057">
    <property type="entry name" value="Homeodomain-like_sf"/>
</dbReference>
<dbReference type="Pfam" id="PF00440">
    <property type="entry name" value="TetR_N"/>
    <property type="match status" value="1"/>
</dbReference>
<evidence type="ECO:0000313" key="4">
    <source>
        <dbReference type="EMBL" id="SDK19186.1"/>
    </source>
</evidence>